<sequence>MPFQGPGIYSIAAYQGPDCNINSWGGGTQLGQQVKLYPKNPLTNNAKWQVALASGSGDNAQYFIINLANGGYLTATGKNQVTSCQFKLPTDQTVRWTLKYYKKQDKYDVYTVTSVSANGQLTAEAGAAVQGTNVLSAQIENSDNTMWYFDTVG</sequence>
<dbReference type="EMBL" id="JAPUUL010000100">
    <property type="protein sequence ID" value="KAJ8132649.1"/>
    <property type="molecule type" value="Genomic_DNA"/>
</dbReference>
<accession>A0ACC2JYV1</accession>
<keyword evidence="2" id="KW-1185">Reference proteome</keyword>
<organism evidence="1 2">
    <name type="scientific">Lasiodiplodia mahajangana</name>
    <dbReference type="NCBI Taxonomy" id="1108764"/>
    <lineage>
        <taxon>Eukaryota</taxon>
        <taxon>Fungi</taxon>
        <taxon>Dikarya</taxon>
        <taxon>Ascomycota</taxon>
        <taxon>Pezizomycotina</taxon>
        <taxon>Dothideomycetes</taxon>
        <taxon>Dothideomycetes incertae sedis</taxon>
        <taxon>Botryosphaeriales</taxon>
        <taxon>Botryosphaeriaceae</taxon>
        <taxon>Lasiodiplodia</taxon>
    </lineage>
</organism>
<comment type="caution">
    <text evidence="1">The sequence shown here is derived from an EMBL/GenBank/DDBJ whole genome shotgun (WGS) entry which is preliminary data.</text>
</comment>
<proteinExistence type="predicted"/>
<gene>
    <name evidence="1" type="ORF">O1611_g967</name>
</gene>
<evidence type="ECO:0000313" key="1">
    <source>
        <dbReference type="EMBL" id="KAJ8132649.1"/>
    </source>
</evidence>
<reference evidence="1" key="1">
    <citation type="submission" date="2022-12" db="EMBL/GenBank/DDBJ databases">
        <title>Genome Sequence of Lasiodiplodia mahajangana.</title>
        <authorList>
            <person name="Buettner E."/>
        </authorList>
    </citation>
    <scope>NUCLEOTIDE SEQUENCE</scope>
    <source>
        <strain evidence="1">VT137</strain>
    </source>
</reference>
<dbReference type="Proteomes" id="UP001153332">
    <property type="component" value="Unassembled WGS sequence"/>
</dbReference>
<protein>
    <submittedName>
        <fullName evidence="1">Uncharacterized protein</fullName>
    </submittedName>
</protein>
<name>A0ACC2JYV1_9PEZI</name>
<evidence type="ECO:0000313" key="2">
    <source>
        <dbReference type="Proteomes" id="UP001153332"/>
    </source>
</evidence>